<keyword evidence="2" id="KW-0479">Metal-binding</keyword>
<evidence type="ECO:0000256" key="2">
    <source>
        <dbReference type="ARBA" id="ARBA00022723"/>
    </source>
</evidence>
<dbReference type="SUPFAM" id="SSF51338">
    <property type="entry name" value="Composite domain of metallo-dependent hydrolases"/>
    <property type="match status" value="1"/>
</dbReference>
<comment type="caution">
    <text evidence="7">The sequence shown here is derived from an EMBL/GenBank/DDBJ whole genome shotgun (WGS) entry which is preliminary data.</text>
</comment>
<dbReference type="InterPro" id="IPR032466">
    <property type="entry name" value="Metal_Hydrolase"/>
</dbReference>
<evidence type="ECO:0000256" key="5">
    <source>
        <dbReference type="PIRNR" id="PIRNR038994"/>
    </source>
</evidence>
<keyword evidence="4 5" id="KW-0119">Carbohydrate metabolism</keyword>
<evidence type="ECO:0000256" key="4">
    <source>
        <dbReference type="ARBA" id="ARBA00023277"/>
    </source>
</evidence>
<dbReference type="Gene3D" id="2.30.40.10">
    <property type="entry name" value="Urease, subunit C, domain 1"/>
    <property type="match status" value="1"/>
</dbReference>
<name>A0ABR7IC46_9FIRM</name>
<gene>
    <name evidence="7" type="primary">nagA</name>
    <name evidence="7" type="ORF">H8Z76_10170</name>
</gene>
<keyword evidence="3 5" id="KW-0378">Hydrolase</keyword>
<dbReference type="CDD" id="cd00854">
    <property type="entry name" value="NagA"/>
    <property type="match status" value="1"/>
</dbReference>
<dbReference type="InterPro" id="IPR006680">
    <property type="entry name" value="Amidohydro-rel"/>
</dbReference>
<dbReference type="PANTHER" id="PTHR11113:SF14">
    <property type="entry name" value="N-ACETYLGLUCOSAMINE-6-PHOSPHATE DEACETYLASE"/>
    <property type="match status" value="1"/>
</dbReference>
<dbReference type="NCBIfam" id="TIGR00221">
    <property type="entry name" value="nagA"/>
    <property type="match status" value="1"/>
</dbReference>
<evidence type="ECO:0000256" key="1">
    <source>
        <dbReference type="ARBA" id="ARBA00010716"/>
    </source>
</evidence>
<dbReference type="RefSeq" id="WP_186982431.1">
    <property type="nucleotide sequence ID" value="NZ_JACOQH010000007.1"/>
</dbReference>
<dbReference type="SUPFAM" id="SSF51556">
    <property type="entry name" value="Metallo-dependent hydrolases"/>
    <property type="match status" value="1"/>
</dbReference>
<dbReference type="PANTHER" id="PTHR11113">
    <property type="entry name" value="N-ACETYLGLUCOSAMINE-6-PHOSPHATE DEACETYLASE"/>
    <property type="match status" value="1"/>
</dbReference>
<dbReference type="Pfam" id="PF01979">
    <property type="entry name" value="Amidohydro_1"/>
    <property type="match status" value="1"/>
</dbReference>
<dbReference type="Gene3D" id="3.20.20.140">
    <property type="entry name" value="Metal-dependent hydrolases"/>
    <property type="match status" value="1"/>
</dbReference>
<comment type="similarity">
    <text evidence="1 5">Belongs to the metallo-dependent hydrolases superfamily. NagA family.</text>
</comment>
<evidence type="ECO:0000313" key="8">
    <source>
        <dbReference type="Proteomes" id="UP000621540"/>
    </source>
</evidence>
<keyword evidence="8" id="KW-1185">Reference proteome</keyword>
<dbReference type="InterPro" id="IPR003764">
    <property type="entry name" value="GlcNAc_6-P_deAcase"/>
</dbReference>
<dbReference type="EMBL" id="JACOQH010000007">
    <property type="protein sequence ID" value="MBC5754369.1"/>
    <property type="molecule type" value="Genomic_DNA"/>
</dbReference>
<dbReference type="PIRSF" id="PIRSF038994">
    <property type="entry name" value="NagA"/>
    <property type="match status" value="1"/>
</dbReference>
<dbReference type="EC" id="3.5.1.25" evidence="7"/>
<organism evidence="7 8">
    <name type="scientific">Roseburia yibonii</name>
    <dbReference type="NCBI Taxonomy" id="2763063"/>
    <lineage>
        <taxon>Bacteria</taxon>
        <taxon>Bacillati</taxon>
        <taxon>Bacillota</taxon>
        <taxon>Clostridia</taxon>
        <taxon>Lachnospirales</taxon>
        <taxon>Lachnospiraceae</taxon>
        <taxon>Roseburia</taxon>
    </lineage>
</organism>
<protein>
    <submittedName>
        <fullName evidence="7">N-acetylglucosamine-6-phosphate deacetylase</fullName>
        <ecNumber evidence="7">3.5.1.25</ecNumber>
    </submittedName>
</protein>
<evidence type="ECO:0000256" key="3">
    <source>
        <dbReference type="ARBA" id="ARBA00022801"/>
    </source>
</evidence>
<feature type="domain" description="Amidohydrolase-related" evidence="6">
    <location>
        <begin position="45"/>
        <end position="364"/>
    </location>
</feature>
<proteinExistence type="inferred from homology"/>
<accession>A0ABR7IC46</accession>
<evidence type="ECO:0000259" key="6">
    <source>
        <dbReference type="Pfam" id="PF01979"/>
    </source>
</evidence>
<dbReference type="InterPro" id="IPR011059">
    <property type="entry name" value="Metal-dep_hydrolase_composite"/>
</dbReference>
<dbReference type="Proteomes" id="UP000621540">
    <property type="component" value="Unassembled WGS sequence"/>
</dbReference>
<dbReference type="GO" id="GO:0008448">
    <property type="term" value="F:N-acetylglucosamine-6-phosphate deacetylase activity"/>
    <property type="evidence" value="ECO:0007669"/>
    <property type="project" value="UniProtKB-EC"/>
</dbReference>
<reference evidence="7 8" key="1">
    <citation type="submission" date="2020-08" db="EMBL/GenBank/DDBJ databases">
        <title>Genome public.</title>
        <authorList>
            <person name="Liu C."/>
            <person name="Sun Q."/>
        </authorList>
    </citation>
    <scope>NUCLEOTIDE SEQUENCE [LARGE SCALE GENOMIC DNA]</scope>
    <source>
        <strain evidence="7 8">BX0805</strain>
    </source>
</reference>
<evidence type="ECO:0000313" key="7">
    <source>
        <dbReference type="EMBL" id="MBC5754369.1"/>
    </source>
</evidence>
<sequence>MIIKNGSVFTSDGFEKKDIAFDTSHRIMAALPSADPDVFDAEGCYVVPGFIDIHTHGAVGADFCDADLSGLKRMAAYLKSCGITTFCPTSMTLPPEKLKEIFKTASDLMDVPDPAISRVAGINMEGPFISAEKRGAQKIDHIKNPDSSMFFSLFHGCQDRIKFVTLAPELPGSLSFIDTVKDVVSVSLGHSSADYDAAAAGFSHGADHVTHLFNGMEPFLHRNPGIVGAAADACAASENVFLELICDGIHIHPSMIRSVFHLFGEDHMILISDSMRACGMEDGIYELGGQRVEKNGSRATLHDGTLAGSVTNLFSCFQNAVSFGIPLVSALKAVTVNPAKSLHMEYAIGQLLPGMEADILILSKDLSLIAVF</sequence>